<evidence type="ECO:0000313" key="1">
    <source>
        <dbReference type="EMBL" id="KKL44896.1"/>
    </source>
</evidence>
<proteinExistence type="predicted"/>
<dbReference type="EMBL" id="LAZR01034585">
    <property type="protein sequence ID" value="KKL44896.1"/>
    <property type="molecule type" value="Genomic_DNA"/>
</dbReference>
<accession>A0A0F9CTX5</accession>
<gene>
    <name evidence="1" type="ORF">LCGC14_2361090</name>
</gene>
<name>A0A0F9CTX5_9ZZZZ</name>
<dbReference type="AlphaFoldDB" id="A0A0F9CTX5"/>
<sequence length="183" mass="18467">MGAIDIGLEAIDRSAVFNIAQYTVVGKDNPANDTGTITDVDIWLSVGATNDVWFGTFSEGAANVLTCRDSESVGNVAAGSKQSFSGLDIDVVTGDYLGTYAKTSSAGIERAASGFADVWTYLGEKIDPADSATFAVNADDGVSLFGTGSSVWAGGDVGGVAIAGIAKINGVALADITKVNGVA</sequence>
<reference evidence="1" key="1">
    <citation type="journal article" date="2015" name="Nature">
        <title>Complex archaea that bridge the gap between prokaryotes and eukaryotes.</title>
        <authorList>
            <person name="Spang A."/>
            <person name="Saw J.H."/>
            <person name="Jorgensen S.L."/>
            <person name="Zaremba-Niedzwiedzka K."/>
            <person name="Martijn J."/>
            <person name="Lind A.E."/>
            <person name="van Eijk R."/>
            <person name="Schleper C."/>
            <person name="Guy L."/>
            <person name="Ettema T.J."/>
        </authorList>
    </citation>
    <scope>NUCLEOTIDE SEQUENCE</scope>
</reference>
<comment type="caution">
    <text evidence="1">The sequence shown here is derived from an EMBL/GenBank/DDBJ whole genome shotgun (WGS) entry which is preliminary data.</text>
</comment>
<organism evidence="1">
    <name type="scientific">marine sediment metagenome</name>
    <dbReference type="NCBI Taxonomy" id="412755"/>
    <lineage>
        <taxon>unclassified sequences</taxon>
        <taxon>metagenomes</taxon>
        <taxon>ecological metagenomes</taxon>
    </lineage>
</organism>
<protein>
    <submittedName>
        <fullName evidence="1">Uncharacterized protein</fullName>
    </submittedName>
</protein>